<reference evidence="2 3" key="1">
    <citation type="journal article" date="2016" name="Nat. Commun.">
        <title>Thousands of microbial genomes shed light on interconnected biogeochemical processes in an aquifer system.</title>
        <authorList>
            <person name="Anantharaman K."/>
            <person name="Brown C.T."/>
            <person name="Hug L.A."/>
            <person name="Sharon I."/>
            <person name="Castelle C.J."/>
            <person name="Probst A.J."/>
            <person name="Thomas B.C."/>
            <person name="Singh A."/>
            <person name="Wilkins M.J."/>
            <person name="Karaoz U."/>
            <person name="Brodie E.L."/>
            <person name="Williams K.H."/>
            <person name="Hubbard S.S."/>
            <person name="Banfield J.F."/>
        </authorList>
    </citation>
    <scope>NUCLEOTIDE SEQUENCE [LARGE SCALE GENOMIC DNA]</scope>
</reference>
<organism evidence="2 3">
    <name type="scientific">Candidatus Edwardsbacteria bacterium GWF2_54_11</name>
    <dbReference type="NCBI Taxonomy" id="1817851"/>
    <lineage>
        <taxon>Bacteria</taxon>
        <taxon>Candidatus Edwardsiibacteriota</taxon>
    </lineage>
</organism>
<dbReference type="Pfam" id="PF06182">
    <property type="entry name" value="ABC2_membrane_6"/>
    <property type="match status" value="1"/>
</dbReference>
<evidence type="ECO:0000313" key="2">
    <source>
        <dbReference type="EMBL" id="OGF08445.1"/>
    </source>
</evidence>
<evidence type="ECO:0000256" key="1">
    <source>
        <dbReference type="SAM" id="Phobius"/>
    </source>
</evidence>
<sequence length="267" mass="31079">MNNKFAKYWAFMRMGYLTYLAYRFQVLMSFVSYLLIIALNYFLWKAVFAKHQVIAGFTMEQMMTYVVIGWSARTFFANRIDRMIGDAVRDGSIAMDLLKPTNFQLYHYFRAFGRAVFMFLFMTLPIIIVASMIFPVSLPSGKLGPYLFPLSVILSFFLHAGISYLTGLVAFFTRNNEGVLRFKQLLVEVFSGVMIPITFFPDWVQNVLFWLPFKYIAYAPLRIYLGMEPLSKVHQGVLLQIMWIVIIYLTGQVVWHYAIKRLEIQGG</sequence>
<evidence type="ECO:0008006" key="4">
    <source>
        <dbReference type="Google" id="ProtNLM"/>
    </source>
</evidence>
<gene>
    <name evidence="2" type="ORF">A2024_07000</name>
</gene>
<evidence type="ECO:0000313" key="3">
    <source>
        <dbReference type="Proteomes" id="UP000177230"/>
    </source>
</evidence>
<keyword evidence="1" id="KW-0472">Membrane</keyword>
<comment type="caution">
    <text evidence="2">The sequence shown here is derived from an EMBL/GenBank/DDBJ whole genome shotgun (WGS) entry which is preliminary data.</text>
</comment>
<keyword evidence="1" id="KW-0812">Transmembrane</keyword>
<feature type="transmembrane region" description="Helical" evidence="1">
    <location>
        <begin position="237"/>
        <end position="258"/>
    </location>
</feature>
<feature type="transmembrane region" description="Helical" evidence="1">
    <location>
        <begin position="115"/>
        <end position="134"/>
    </location>
</feature>
<dbReference type="Proteomes" id="UP000177230">
    <property type="component" value="Unassembled WGS sequence"/>
</dbReference>
<dbReference type="AlphaFoldDB" id="A0A1F5R1W5"/>
<protein>
    <recommendedName>
        <fullName evidence="4">ABC transporter permease</fullName>
    </recommendedName>
</protein>
<feature type="transmembrane region" description="Helical" evidence="1">
    <location>
        <begin position="185"/>
        <end position="201"/>
    </location>
</feature>
<name>A0A1F5R1W5_9BACT</name>
<dbReference type="PANTHER" id="PTHR36832">
    <property type="entry name" value="SLR1174 PROTEIN-RELATED"/>
    <property type="match status" value="1"/>
</dbReference>
<feature type="transmembrane region" description="Helical" evidence="1">
    <location>
        <begin position="20"/>
        <end position="43"/>
    </location>
</feature>
<dbReference type="InterPro" id="IPR010390">
    <property type="entry name" value="ABC-2_transporter-like"/>
</dbReference>
<proteinExistence type="predicted"/>
<dbReference type="PANTHER" id="PTHR36832:SF1">
    <property type="entry name" value="SLR1174 PROTEIN"/>
    <property type="match status" value="1"/>
</dbReference>
<feature type="transmembrane region" description="Helical" evidence="1">
    <location>
        <begin position="146"/>
        <end position="173"/>
    </location>
</feature>
<keyword evidence="1" id="KW-1133">Transmembrane helix</keyword>
<dbReference type="EMBL" id="MFFM01000047">
    <property type="protein sequence ID" value="OGF08445.1"/>
    <property type="molecule type" value="Genomic_DNA"/>
</dbReference>
<accession>A0A1F5R1W5</accession>